<accession>A0A1E8F8U5</accession>
<name>A0A1E8F8U5_9ALTE</name>
<dbReference type="InterPro" id="IPR005618">
    <property type="entry name" value="OMPW"/>
</dbReference>
<feature type="chain" id="PRO_5009214073" description="OmpW family protein" evidence="1">
    <location>
        <begin position="24"/>
        <end position="216"/>
    </location>
</feature>
<gene>
    <name evidence="2" type="ORF">BFC17_08215</name>
</gene>
<keyword evidence="3" id="KW-1185">Reference proteome</keyword>
<dbReference type="Pfam" id="PF03922">
    <property type="entry name" value="OmpW"/>
    <property type="match status" value="1"/>
</dbReference>
<evidence type="ECO:0008006" key="4">
    <source>
        <dbReference type="Google" id="ProtNLM"/>
    </source>
</evidence>
<dbReference type="GO" id="GO:0055085">
    <property type="term" value="P:transmembrane transport"/>
    <property type="evidence" value="ECO:0007669"/>
    <property type="project" value="TreeGrafter"/>
</dbReference>
<feature type="signal peptide" evidence="1">
    <location>
        <begin position="1"/>
        <end position="23"/>
    </location>
</feature>
<keyword evidence="1" id="KW-0732">Signal</keyword>
<evidence type="ECO:0000313" key="2">
    <source>
        <dbReference type="EMBL" id="OFI32196.1"/>
    </source>
</evidence>
<dbReference type="Gene3D" id="2.40.160.20">
    <property type="match status" value="1"/>
</dbReference>
<proteinExistence type="predicted"/>
<dbReference type="SUPFAM" id="SSF56925">
    <property type="entry name" value="OMPA-like"/>
    <property type="match status" value="1"/>
</dbReference>
<dbReference type="PANTHER" id="PTHR36920">
    <property type="match status" value="1"/>
</dbReference>
<dbReference type="Proteomes" id="UP000176037">
    <property type="component" value="Unassembled WGS sequence"/>
</dbReference>
<dbReference type="PANTHER" id="PTHR36920:SF1">
    <property type="entry name" value="OUTER MEMBRANE PROTEIN W"/>
    <property type="match status" value="1"/>
</dbReference>
<dbReference type="GO" id="GO:0019867">
    <property type="term" value="C:outer membrane"/>
    <property type="evidence" value="ECO:0007669"/>
    <property type="project" value="InterPro"/>
</dbReference>
<dbReference type="EMBL" id="MJIC01000021">
    <property type="protein sequence ID" value="OFI32196.1"/>
    <property type="molecule type" value="Genomic_DNA"/>
</dbReference>
<dbReference type="InterPro" id="IPR011250">
    <property type="entry name" value="OMP/PagP_B-barrel"/>
</dbReference>
<evidence type="ECO:0000256" key="1">
    <source>
        <dbReference type="SAM" id="SignalP"/>
    </source>
</evidence>
<reference evidence="2 3" key="1">
    <citation type="submission" date="2016-09" db="EMBL/GenBank/DDBJ databases">
        <title>Alteromonas lipolytica, a new species isolated from sea water.</title>
        <authorList>
            <person name="Wu Y.-H."/>
            <person name="Cheng H."/>
            <person name="Xu X.-W."/>
        </authorList>
    </citation>
    <scope>NUCLEOTIDE SEQUENCE [LARGE SCALE GENOMIC DNA]</scope>
    <source>
        <strain evidence="2 3">JW12</strain>
    </source>
</reference>
<evidence type="ECO:0000313" key="3">
    <source>
        <dbReference type="Proteomes" id="UP000176037"/>
    </source>
</evidence>
<comment type="caution">
    <text evidence="2">The sequence shown here is derived from an EMBL/GenBank/DDBJ whole genome shotgun (WGS) entry which is preliminary data.</text>
</comment>
<protein>
    <recommendedName>
        <fullName evidence="4">OmpW family protein</fullName>
    </recommendedName>
</protein>
<sequence length="216" mass="22747">MQKLGYIAVLTGLSFYLPTLSHAENGGAWTIKSGLSLIIFDESADVFLGGNQVPGASFTTDNDQTITASLDYRYNASWSVEVTVGIPPEATLNGSGPLDGLTLGKVTYAPATLTALYHLPAMSESLDFYVGGGLNYTIVMDTEDATVTNFEADNAFAMTVQAGVNGSFNQSNLGWYLDAKYIALDTDATGFVGPAPAKADITLNPLIVTAGLTYAF</sequence>
<organism evidence="2 3">
    <name type="scientific">Alteromonas lipolytica</name>
    <dbReference type="NCBI Taxonomy" id="1856405"/>
    <lineage>
        <taxon>Bacteria</taxon>
        <taxon>Pseudomonadati</taxon>
        <taxon>Pseudomonadota</taxon>
        <taxon>Gammaproteobacteria</taxon>
        <taxon>Alteromonadales</taxon>
        <taxon>Alteromonadaceae</taxon>
        <taxon>Alteromonas/Salinimonas group</taxon>
        <taxon>Alteromonas</taxon>
    </lineage>
</organism>
<dbReference type="OrthoDB" id="9807574at2"/>
<dbReference type="AlphaFoldDB" id="A0A1E8F8U5"/>
<dbReference type="RefSeq" id="WP_070178665.1">
    <property type="nucleotide sequence ID" value="NZ_BMJR01000010.1"/>
</dbReference>
<dbReference type="STRING" id="1856405.BFC17_08215"/>